<feature type="region of interest" description="Disordered" evidence="1">
    <location>
        <begin position="237"/>
        <end position="267"/>
    </location>
</feature>
<protein>
    <submittedName>
        <fullName evidence="2">Uncharacterized protein</fullName>
    </submittedName>
</protein>
<evidence type="ECO:0000313" key="2">
    <source>
        <dbReference type="EMBL" id="EIE20219.1"/>
    </source>
</evidence>
<comment type="caution">
    <text evidence="2">The sequence shown here is derived from an EMBL/GenBank/DDBJ whole genome shotgun (WGS) entry which is preliminary data.</text>
</comment>
<feature type="region of interest" description="Disordered" evidence="1">
    <location>
        <begin position="1"/>
        <end position="22"/>
    </location>
</feature>
<dbReference type="EMBL" id="AGSI01000016">
    <property type="protein sequence ID" value="EIE20219.1"/>
    <property type="molecule type" value="Genomic_DNA"/>
</dbReference>
<organism evidence="2 3">
    <name type="scientific">Coccomyxa subellipsoidea (strain C-169)</name>
    <name type="common">Green microalga</name>
    <dbReference type="NCBI Taxonomy" id="574566"/>
    <lineage>
        <taxon>Eukaryota</taxon>
        <taxon>Viridiplantae</taxon>
        <taxon>Chlorophyta</taxon>
        <taxon>core chlorophytes</taxon>
        <taxon>Trebouxiophyceae</taxon>
        <taxon>Trebouxiophyceae incertae sedis</taxon>
        <taxon>Coccomyxaceae</taxon>
        <taxon>Coccomyxa</taxon>
        <taxon>Coccomyxa subellipsoidea</taxon>
    </lineage>
</organism>
<name>I0YPA0_COCSC</name>
<reference evidence="2 3" key="1">
    <citation type="journal article" date="2012" name="Genome Biol.">
        <title>The genome of the polar eukaryotic microalga coccomyxa subellipsoidea reveals traits of cold adaptation.</title>
        <authorList>
            <person name="Blanc G."/>
            <person name="Agarkova I."/>
            <person name="Grimwood J."/>
            <person name="Kuo A."/>
            <person name="Brueggeman A."/>
            <person name="Dunigan D."/>
            <person name="Gurnon J."/>
            <person name="Ladunga I."/>
            <person name="Lindquist E."/>
            <person name="Lucas S."/>
            <person name="Pangilinan J."/>
            <person name="Proschold T."/>
            <person name="Salamov A."/>
            <person name="Schmutz J."/>
            <person name="Weeks D."/>
            <person name="Yamada T."/>
            <person name="Claverie J.M."/>
            <person name="Grigoriev I."/>
            <person name="Van Etten J."/>
            <person name="Lomsadze A."/>
            <person name="Borodovsky M."/>
        </authorList>
    </citation>
    <scope>NUCLEOTIDE SEQUENCE [LARGE SCALE GENOMIC DNA]</scope>
    <source>
        <strain evidence="2 3">C-169</strain>
    </source>
</reference>
<evidence type="ECO:0000256" key="1">
    <source>
        <dbReference type="SAM" id="MobiDB-lite"/>
    </source>
</evidence>
<proteinExistence type="predicted"/>
<feature type="compositionally biased region" description="Pro residues" evidence="1">
    <location>
        <begin position="187"/>
        <end position="203"/>
    </location>
</feature>
<dbReference type="GeneID" id="17038195"/>
<sequence>MQGEAGRDEQEEEEAEKRRTFDRLTEAASELLDLGHEDIYQETRETLVVSLSGGMQKSSSYIWHDDGQSVPRQHDPLDHITTFRDLPSTAGRSDGVPYRRAGLGTKQEAGQDGATAEPQPVPQPVPAPEREPIEERNKRLAGSTAAKAAAGAWDFRSGVHYKYDGPGASKPASLKAPEPQLTRTERPPPVPKLAPLPPAPVRPMAPTSGGYPLPPAHAASTSYSAYPPHPATAYPYAPPHAGHWQQPPPYAGYPQPPSVAAAPPAAVPYPGAEYQQWQQYSGAPPPAYPYT</sequence>
<feature type="compositionally biased region" description="Basic and acidic residues" evidence="1">
    <location>
        <begin position="128"/>
        <end position="138"/>
    </location>
</feature>
<dbReference type="OrthoDB" id="10519776at2759"/>
<feature type="compositionally biased region" description="Low complexity" evidence="1">
    <location>
        <begin position="258"/>
        <end position="267"/>
    </location>
</feature>
<feature type="compositionally biased region" description="Pro residues" evidence="1">
    <location>
        <begin position="246"/>
        <end position="257"/>
    </location>
</feature>
<feature type="compositionally biased region" description="Basic and acidic residues" evidence="1">
    <location>
        <begin position="63"/>
        <end position="82"/>
    </location>
</feature>
<dbReference type="AlphaFoldDB" id="I0YPA0"/>
<accession>I0YPA0</accession>
<evidence type="ECO:0000313" key="3">
    <source>
        <dbReference type="Proteomes" id="UP000007264"/>
    </source>
</evidence>
<dbReference type="RefSeq" id="XP_005644763.1">
    <property type="nucleotide sequence ID" value="XM_005644706.1"/>
</dbReference>
<dbReference type="KEGG" id="csl:COCSUDRAFT_67540"/>
<dbReference type="Proteomes" id="UP000007264">
    <property type="component" value="Unassembled WGS sequence"/>
</dbReference>
<gene>
    <name evidence="2" type="ORF">COCSUDRAFT_67540</name>
</gene>
<keyword evidence="3" id="KW-1185">Reference proteome</keyword>
<dbReference type="STRING" id="574566.I0YPA0"/>
<feature type="compositionally biased region" description="Low complexity" evidence="1">
    <location>
        <begin position="141"/>
        <end position="152"/>
    </location>
</feature>
<feature type="region of interest" description="Disordered" evidence="1">
    <location>
        <begin position="62"/>
        <end position="224"/>
    </location>
</feature>